<sequence length="302" mass="33367">MLMAGVVLVSMMYLYSMSSCFVSHPPQSFQNNQDAPALGGSSFELAQAKVDRDMALLEVQRLSSQMAALGLEAQAHGRVPDPPPQGQGAASSGAPAMLLPESTTLDPSICSGGLKNEAGCLAARHQDLANAYAKMGWRYRAFFAGVSGWATPGDKLTFYRQDNGNQNDWGFSLKNSYGDKNAEKHDVPIVSLATFVNEHVGGARPEKVLMKMDVENSEYSTLPEMLDLRSFDNIDTMTHEFHARYCPIPVRLKDGVHEFSEQDCLDYDREFPRLLSAGFQTKLSEIDDEKHREDGRPWPNPT</sequence>
<feature type="domain" description="Methyltransferase FkbM" evidence="3">
    <location>
        <begin position="165"/>
        <end position="236"/>
    </location>
</feature>
<protein>
    <recommendedName>
        <fullName evidence="3">Methyltransferase FkbM domain-containing protein</fullName>
    </recommendedName>
</protein>
<dbReference type="EMBL" id="BRYB01000153">
    <property type="protein sequence ID" value="GMI24150.1"/>
    <property type="molecule type" value="Genomic_DNA"/>
</dbReference>
<evidence type="ECO:0000313" key="4">
    <source>
        <dbReference type="EMBL" id="GMI24150.1"/>
    </source>
</evidence>
<organism evidence="4 5">
    <name type="scientific">Tetraparma gracilis</name>
    <dbReference type="NCBI Taxonomy" id="2962635"/>
    <lineage>
        <taxon>Eukaryota</taxon>
        <taxon>Sar</taxon>
        <taxon>Stramenopiles</taxon>
        <taxon>Ochrophyta</taxon>
        <taxon>Bolidophyceae</taxon>
        <taxon>Parmales</taxon>
        <taxon>Triparmaceae</taxon>
        <taxon>Tetraparma</taxon>
    </lineage>
</organism>
<feature type="compositionally biased region" description="Low complexity" evidence="1">
    <location>
        <begin position="86"/>
        <end position="96"/>
    </location>
</feature>
<dbReference type="InterPro" id="IPR029063">
    <property type="entry name" value="SAM-dependent_MTases_sf"/>
</dbReference>
<comment type="caution">
    <text evidence="4">The sequence shown here is derived from an EMBL/GenBank/DDBJ whole genome shotgun (WGS) entry which is preliminary data.</text>
</comment>
<dbReference type="Gene3D" id="3.40.50.150">
    <property type="entry name" value="Vaccinia Virus protein VP39"/>
    <property type="match status" value="1"/>
</dbReference>
<dbReference type="Proteomes" id="UP001165060">
    <property type="component" value="Unassembled WGS sequence"/>
</dbReference>
<dbReference type="InterPro" id="IPR006342">
    <property type="entry name" value="FkbM_mtfrase"/>
</dbReference>
<keyword evidence="5" id="KW-1185">Reference proteome</keyword>
<reference evidence="4 5" key="1">
    <citation type="journal article" date="2023" name="Commun. Biol.">
        <title>Genome analysis of Parmales, the sister group of diatoms, reveals the evolutionary specialization of diatoms from phago-mixotrophs to photoautotrophs.</title>
        <authorList>
            <person name="Ban H."/>
            <person name="Sato S."/>
            <person name="Yoshikawa S."/>
            <person name="Yamada K."/>
            <person name="Nakamura Y."/>
            <person name="Ichinomiya M."/>
            <person name="Sato N."/>
            <person name="Blanc-Mathieu R."/>
            <person name="Endo H."/>
            <person name="Kuwata A."/>
            <person name="Ogata H."/>
        </authorList>
    </citation>
    <scope>NUCLEOTIDE SEQUENCE [LARGE SCALE GENOMIC DNA]</scope>
</reference>
<name>A0ABQ6MD43_9STRA</name>
<accession>A0ABQ6MD43</accession>
<evidence type="ECO:0000313" key="5">
    <source>
        <dbReference type="Proteomes" id="UP001165060"/>
    </source>
</evidence>
<keyword evidence="2" id="KW-0732">Signal</keyword>
<evidence type="ECO:0000256" key="2">
    <source>
        <dbReference type="SAM" id="SignalP"/>
    </source>
</evidence>
<evidence type="ECO:0000256" key="1">
    <source>
        <dbReference type="SAM" id="MobiDB-lite"/>
    </source>
</evidence>
<feature type="region of interest" description="Disordered" evidence="1">
    <location>
        <begin position="76"/>
        <end position="97"/>
    </location>
</feature>
<feature type="signal peptide" evidence="2">
    <location>
        <begin position="1"/>
        <end position="18"/>
    </location>
</feature>
<evidence type="ECO:0000259" key="3">
    <source>
        <dbReference type="Pfam" id="PF05050"/>
    </source>
</evidence>
<dbReference type="Pfam" id="PF05050">
    <property type="entry name" value="Methyltransf_21"/>
    <property type="match status" value="1"/>
</dbReference>
<gene>
    <name evidence="4" type="ORF">TeGR_g10247</name>
</gene>
<proteinExistence type="predicted"/>
<feature type="chain" id="PRO_5045277560" description="Methyltransferase FkbM domain-containing protein" evidence="2">
    <location>
        <begin position="19"/>
        <end position="302"/>
    </location>
</feature>